<dbReference type="RefSeq" id="WP_332082515.1">
    <property type="nucleotide sequence ID" value="NZ_JAZHYN010000043.1"/>
</dbReference>
<evidence type="ECO:0008006" key="3">
    <source>
        <dbReference type="Google" id="ProtNLM"/>
    </source>
</evidence>
<dbReference type="Proteomes" id="UP001350748">
    <property type="component" value="Unassembled WGS sequence"/>
</dbReference>
<gene>
    <name evidence="1" type="ORF">V3H18_13090</name>
</gene>
<comment type="caution">
    <text evidence="1">The sequence shown here is derived from an EMBL/GenBank/DDBJ whole genome shotgun (WGS) entry which is preliminary data.</text>
</comment>
<dbReference type="InterPro" id="IPR039968">
    <property type="entry name" value="BcerS-like"/>
</dbReference>
<evidence type="ECO:0000313" key="1">
    <source>
        <dbReference type="EMBL" id="MEF3367469.1"/>
    </source>
</evidence>
<sequence>MARIEILPVDGLSRFATFCRLPRLLYAGAKGFAPPLDVERWTVFAHKLNPHYKLVEEQKFLARRDGEWVGRVMAQIYKPGVVPVSASNAQFGALDAIDDVEVVRALTQAAEDWLRAKGATRINGPFSPSINKECGLLVDGFDASPMFFMPWHPPYLSRHLESLGYEKAQDLLSYRFDISGEDLEKSPRISSRREWRDRLKLRPLHMKALKQGETALMAELFNDGWSDNWGFVPFSKEEFDSDADALQYLVPADFGIVVELDGVAQSFAIALPNLNEILADLDGRLFPFGWARVLTRLRSHKFDSARLLLLGTRKWLQKSATGGAILLALIEEMRRRGANFHIPYLEAGWVLESNADMRRPIEMFGGKIDKIHRIYEKRLAVEGGAAPMRDGVAAHQLQDASS</sequence>
<dbReference type="PANTHER" id="PTHR41368">
    <property type="entry name" value="PROTEIN YGHO"/>
    <property type="match status" value="1"/>
</dbReference>
<reference evidence="1 2" key="1">
    <citation type="submission" date="2024-02" db="EMBL/GenBank/DDBJ databases">
        <authorList>
            <person name="Grouzdev D."/>
        </authorList>
    </citation>
    <scope>NUCLEOTIDE SEQUENCE [LARGE SCALE GENOMIC DNA]</scope>
    <source>
        <strain evidence="1 2">9N</strain>
    </source>
</reference>
<name>A0ABU7XJA8_9HYPH</name>
<evidence type="ECO:0000313" key="2">
    <source>
        <dbReference type="Proteomes" id="UP001350748"/>
    </source>
</evidence>
<dbReference type="InterPro" id="IPR016181">
    <property type="entry name" value="Acyl_CoA_acyltransferase"/>
</dbReference>
<protein>
    <recommendedName>
        <fullName evidence="3">N-acetyltransferase</fullName>
    </recommendedName>
</protein>
<keyword evidence="2" id="KW-1185">Reference proteome</keyword>
<dbReference type="SUPFAM" id="SSF55729">
    <property type="entry name" value="Acyl-CoA N-acyltransferases (Nat)"/>
    <property type="match status" value="1"/>
</dbReference>
<dbReference type="Gene3D" id="3.40.630.30">
    <property type="match status" value="1"/>
</dbReference>
<accession>A0ABU7XJA8</accession>
<dbReference type="EMBL" id="JAZHYN010000043">
    <property type="protein sequence ID" value="MEF3367469.1"/>
    <property type="molecule type" value="Genomic_DNA"/>
</dbReference>
<dbReference type="PANTHER" id="PTHR41368:SF1">
    <property type="entry name" value="PROTEIN YGHO"/>
    <property type="match status" value="1"/>
</dbReference>
<proteinExistence type="predicted"/>
<organism evidence="1 2">
    <name type="scientific">Methylocystis borbori</name>
    <dbReference type="NCBI Taxonomy" id="3118750"/>
    <lineage>
        <taxon>Bacteria</taxon>
        <taxon>Pseudomonadati</taxon>
        <taxon>Pseudomonadota</taxon>
        <taxon>Alphaproteobacteria</taxon>
        <taxon>Hyphomicrobiales</taxon>
        <taxon>Methylocystaceae</taxon>
        <taxon>Methylocystis</taxon>
    </lineage>
</organism>